<gene>
    <name evidence="3" type="ORF">K489DRAFT_12589</name>
</gene>
<organism evidence="3">
    <name type="scientific">Dissoconium aciculare CBS 342.82</name>
    <dbReference type="NCBI Taxonomy" id="1314786"/>
    <lineage>
        <taxon>Eukaryota</taxon>
        <taxon>Fungi</taxon>
        <taxon>Dikarya</taxon>
        <taxon>Ascomycota</taxon>
        <taxon>Pezizomycotina</taxon>
        <taxon>Dothideomycetes</taxon>
        <taxon>Dothideomycetidae</taxon>
        <taxon>Mycosphaerellales</taxon>
        <taxon>Dissoconiaceae</taxon>
        <taxon>Dissoconium</taxon>
    </lineage>
</organism>
<reference evidence="3" key="2">
    <citation type="submission" date="2020-04" db="EMBL/GenBank/DDBJ databases">
        <authorList>
            <consortium name="NCBI Genome Project"/>
        </authorList>
    </citation>
    <scope>NUCLEOTIDE SEQUENCE</scope>
    <source>
        <strain evidence="3">CBS 342.82</strain>
    </source>
</reference>
<reference evidence="3" key="3">
    <citation type="submission" date="2025-08" db="UniProtKB">
        <authorList>
            <consortium name="RefSeq"/>
        </authorList>
    </citation>
    <scope>IDENTIFICATION</scope>
    <source>
        <strain evidence="3">CBS 342.82</strain>
    </source>
</reference>
<evidence type="ECO:0000313" key="2">
    <source>
        <dbReference type="Proteomes" id="UP000504637"/>
    </source>
</evidence>
<keyword evidence="2" id="KW-1185">Reference proteome</keyword>
<keyword evidence="1" id="KW-0472">Membrane</keyword>
<accession>A0A6J3MH79</accession>
<keyword evidence="1" id="KW-1133">Transmembrane helix</keyword>
<evidence type="ECO:0000256" key="1">
    <source>
        <dbReference type="SAM" id="Phobius"/>
    </source>
</evidence>
<dbReference type="RefSeq" id="XP_033464342.1">
    <property type="nucleotide sequence ID" value="XM_033599006.1"/>
</dbReference>
<name>A0A6J3MH79_9PEZI</name>
<evidence type="ECO:0000313" key="3">
    <source>
        <dbReference type="RefSeq" id="XP_033464342.1"/>
    </source>
</evidence>
<dbReference type="Proteomes" id="UP000504637">
    <property type="component" value="Unplaced"/>
</dbReference>
<sequence length="88" mass="9665">MHQHAQIKICLLAVLDPDYPARHLLKASSASIMSHGDSVLRHSLLVNIGIIVIVLIRFVTCFVAFSEFHSVPIDAVPSALVNPLLERV</sequence>
<protein>
    <submittedName>
        <fullName evidence="3">Uncharacterized protein</fullName>
    </submittedName>
</protein>
<feature type="transmembrane region" description="Helical" evidence="1">
    <location>
        <begin position="44"/>
        <end position="65"/>
    </location>
</feature>
<dbReference type="AlphaFoldDB" id="A0A6J3MH79"/>
<dbReference type="GeneID" id="54356805"/>
<proteinExistence type="predicted"/>
<reference evidence="3" key="1">
    <citation type="submission" date="2020-01" db="EMBL/GenBank/DDBJ databases">
        <authorList>
            <consortium name="DOE Joint Genome Institute"/>
            <person name="Haridas S."/>
            <person name="Albert R."/>
            <person name="Binder M."/>
            <person name="Bloem J."/>
            <person name="Labutti K."/>
            <person name="Salamov A."/>
            <person name="Andreopoulos B."/>
            <person name="Baker S.E."/>
            <person name="Barry K."/>
            <person name="Bills G."/>
            <person name="Bluhm B.H."/>
            <person name="Cannon C."/>
            <person name="Castanera R."/>
            <person name="Culley D.E."/>
            <person name="Daum C."/>
            <person name="Ezra D."/>
            <person name="Gonzalez J.B."/>
            <person name="Henrissat B."/>
            <person name="Kuo A."/>
            <person name="Liang C."/>
            <person name="Lipzen A."/>
            <person name="Lutzoni F."/>
            <person name="Magnuson J."/>
            <person name="Mondo S."/>
            <person name="Nolan M."/>
            <person name="Ohm R."/>
            <person name="Pangilinan J."/>
            <person name="Park H.-J."/>
            <person name="Ramirez L."/>
            <person name="Alfaro M."/>
            <person name="Sun H."/>
            <person name="Tritt A."/>
            <person name="Yoshinaga Y."/>
            <person name="Zwiers L.-H."/>
            <person name="Turgeon B.G."/>
            <person name="Goodwin S.B."/>
            <person name="Spatafora J.W."/>
            <person name="Crous P.W."/>
            <person name="Grigoriev I.V."/>
        </authorList>
    </citation>
    <scope>NUCLEOTIDE SEQUENCE</scope>
    <source>
        <strain evidence="3">CBS 342.82</strain>
    </source>
</reference>
<keyword evidence="1" id="KW-0812">Transmembrane</keyword>